<evidence type="ECO:0000313" key="25">
    <source>
        <dbReference type="Proteomes" id="UP000005225"/>
    </source>
</evidence>
<dbReference type="EC" id="2.4.99.20" evidence="5"/>
<organism evidence="24 25">
    <name type="scientific">Otolemur garnettii</name>
    <name type="common">Small-eared galago</name>
    <name type="synonym">Garnett's greater bushbaby</name>
    <dbReference type="NCBI Taxonomy" id="30611"/>
    <lineage>
        <taxon>Eukaryota</taxon>
        <taxon>Metazoa</taxon>
        <taxon>Chordata</taxon>
        <taxon>Craniata</taxon>
        <taxon>Vertebrata</taxon>
        <taxon>Euteleostomi</taxon>
        <taxon>Mammalia</taxon>
        <taxon>Eutheria</taxon>
        <taxon>Euarchontoglires</taxon>
        <taxon>Primates</taxon>
        <taxon>Strepsirrhini</taxon>
        <taxon>Lorisiformes</taxon>
        <taxon>Galagidae</taxon>
        <taxon>Otolemur</taxon>
    </lineage>
</organism>
<dbReference type="Proteomes" id="UP000005225">
    <property type="component" value="Unassembled WGS sequence"/>
</dbReference>
<sequence length="309" mass="34766">MANHEFRPVSGNEPCCPLSKRAQICLGVGLLVLTVAVVAAVVVGVLMGRPPPQPLEWKGRGTTKHFPEIVLGRCLIYTQLVRPAMRDVDCHKIWEAFKNAFLSKNPCNITEEDYQPLMKLASQTVPCNKSVFWSKSSELAHHYTQIRRDMFTLEDTLLGYLADELSWCGDSGTSEMNYQSCPHRRKDCPNNPVSVFWKLVSWRFAEAACGVVQVVLNGSVSNTFDRNSTFGSVEIFHLNPEKVHTLQAWVMHDVGGGPSESCQRPPLSDLKLIISKRNMTFICHDNYRVIRFIQCVQNPEHASCSRLTS</sequence>
<evidence type="ECO:0000256" key="7">
    <source>
        <dbReference type="ARBA" id="ARBA00022679"/>
    </source>
</evidence>
<dbReference type="GO" id="GO:0061809">
    <property type="term" value="F:NAD+ nucleosidase activity, cyclic ADP-ribose generating"/>
    <property type="evidence" value="ECO:0007669"/>
    <property type="project" value="UniProtKB-EC"/>
</dbReference>
<dbReference type="GO" id="GO:0005886">
    <property type="term" value="C:plasma membrane"/>
    <property type="evidence" value="ECO:0007669"/>
    <property type="project" value="Ensembl"/>
</dbReference>
<dbReference type="Pfam" id="PF02267">
    <property type="entry name" value="Rib_hydrolayse"/>
    <property type="match status" value="1"/>
</dbReference>
<dbReference type="GO" id="GO:0030890">
    <property type="term" value="P:positive regulation of B cell proliferation"/>
    <property type="evidence" value="ECO:0007669"/>
    <property type="project" value="Ensembl"/>
</dbReference>
<dbReference type="GO" id="GO:0016849">
    <property type="term" value="F:phosphorus-oxygen lyase activity"/>
    <property type="evidence" value="ECO:0007669"/>
    <property type="project" value="Ensembl"/>
</dbReference>
<dbReference type="GO" id="GO:0016740">
    <property type="term" value="F:transferase activity"/>
    <property type="evidence" value="ECO:0007669"/>
    <property type="project" value="UniProtKB-KW"/>
</dbReference>
<dbReference type="Gene3D" id="3.40.50.720">
    <property type="entry name" value="NAD(P)-binding Rossmann-like Domain"/>
    <property type="match status" value="1"/>
</dbReference>
<reference evidence="24" key="3">
    <citation type="submission" date="2025-09" db="UniProtKB">
        <authorList>
            <consortium name="Ensembl"/>
        </authorList>
    </citation>
    <scope>IDENTIFICATION</scope>
</reference>
<comment type="similarity">
    <text evidence="2">Belongs to the ADP-ribosyl cyclase family.</text>
</comment>
<evidence type="ECO:0000256" key="5">
    <source>
        <dbReference type="ARBA" id="ARBA00012600"/>
    </source>
</evidence>
<evidence type="ECO:0000313" key="24">
    <source>
        <dbReference type="Ensembl" id="ENSOGAP00000006138.2"/>
    </source>
</evidence>
<keyword evidence="7" id="KW-0808">Transferase</keyword>
<evidence type="ECO:0000256" key="14">
    <source>
        <dbReference type="ARBA" id="ARBA00023136"/>
    </source>
</evidence>
<dbReference type="PANTHER" id="PTHR10912">
    <property type="entry name" value="ADP-RIBOSYL CYCLASE"/>
    <property type="match status" value="1"/>
</dbReference>
<keyword evidence="14 23" id="KW-0472">Membrane</keyword>
<comment type="subunit">
    <text evidence="3">Homodimer.</text>
</comment>
<dbReference type="EMBL" id="AAQR03176434">
    <property type="status" value="NOT_ANNOTATED_CDS"/>
    <property type="molecule type" value="Genomic_DNA"/>
</dbReference>
<dbReference type="Gene3D" id="1.20.82.10">
    <property type="entry name" value="ADP Ribosyl Cyclase, Chain A, domain 1"/>
    <property type="match status" value="1"/>
</dbReference>
<dbReference type="Ensembl" id="ENSOGAT00000006863.2">
    <property type="protein sequence ID" value="ENSOGAP00000006138.2"/>
    <property type="gene ID" value="ENSOGAG00000006860.2"/>
</dbReference>
<dbReference type="GO" id="GO:0050853">
    <property type="term" value="P:B cell receptor signaling pathway"/>
    <property type="evidence" value="ECO:0007669"/>
    <property type="project" value="Ensembl"/>
</dbReference>
<evidence type="ECO:0000256" key="23">
    <source>
        <dbReference type="SAM" id="Phobius"/>
    </source>
</evidence>
<keyword evidence="15" id="KW-1015">Disulfide bond</keyword>
<evidence type="ECO:0000256" key="16">
    <source>
        <dbReference type="ARBA" id="ARBA00023180"/>
    </source>
</evidence>
<keyword evidence="8 23" id="KW-0812">Transmembrane</keyword>
<dbReference type="EMBL" id="AAQR03176435">
    <property type="status" value="NOT_ANNOTATED_CDS"/>
    <property type="molecule type" value="Genomic_DNA"/>
</dbReference>
<keyword evidence="9" id="KW-0378">Hydrolase</keyword>
<dbReference type="CDD" id="cd04759">
    <property type="entry name" value="Rib_hydrolase"/>
    <property type="match status" value="1"/>
</dbReference>
<evidence type="ECO:0000256" key="9">
    <source>
        <dbReference type="ARBA" id="ARBA00022801"/>
    </source>
</evidence>
<evidence type="ECO:0000256" key="3">
    <source>
        <dbReference type="ARBA" id="ARBA00011738"/>
    </source>
</evidence>
<dbReference type="InParanoid" id="H0WV24"/>
<evidence type="ECO:0000256" key="1">
    <source>
        <dbReference type="ARBA" id="ARBA00004606"/>
    </source>
</evidence>
<reference evidence="24" key="2">
    <citation type="submission" date="2025-08" db="UniProtKB">
        <authorList>
            <consortium name="Ensembl"/>
        </authorList>
    </citation>
    <scope>IDENTIFICATION</scope>
</reference>
<dbReference type="GO" id="GO:0043066">
    <property type="term" value="P:negative regulation of apoptotic process"/>
    <property type="evidence" value="ECO:0007669"/>
    <property type="project" value="Ensembl"/>
</dbReference>
<dbReference type="AlphaFoldDB" id="H0WV24"/>
<evidence type="ECO:0000256" key="17">
    <source>
        <dbReference type="ARBA" id="ARBA00029787"/>
    </source>
</evidence>
<evidence type="ECO:0000256" key="12">
    <source>
        <dbReference type="ARBA" id="ARBA00022989"/>
    </source>
</evidence>
<evidence type="ECO:0000256" key="6">
    <source>
        <dbReference type="ARBA" id="ARBA00015644"/>
    </source>
</evidence>
<evidence type="ECO:0000256" key="18">
    <source>
        <dbReference type="ARBA" id="ARBA00030272"/>
    </source>
</evidence>
<dbReference type="GO" id="GO:0009986">
    <property type="term" value="C:cell surface"/>
    <property type="evidence" value="ECO:0007669"/>
    <property type="project" value="Ensembl"/>
</dbReference>
<dbReference type="EMBL" id="AAQR03176432">
    <property type="status" value="NOT_ANNOTATED_CDS"/>
    <property type="molecule type" value="Genomic_DNA"/>
</dbReference>
<dbReference type="InterPro" id="IPR003193">
    <property type="entry name" value="ADP-ribosyl_cyclase"/>
</dbReference>
<dbReference type="EMBL" id="AAQR03176436">
    <property type="status" value="NOT_ANNOTATED_CDS"/>
    <property type="molecule type" value="Genomic_DNA"/>
</dbReference>
<dbReference type="GO" id="GO:0042100">
    <property type="term" value="P:B cell proliferation"/>
    <property type="evidence" value="ECO:0007669"/>
    <property type="project" value="Ensembl"/>
</dbReference>
<reference evidence="25" key="1">
    <citation type="submission" date="2011-03" db="EMBL/GenBank/DDBJ databases">
        <title>Version 3 of the genome sequence of Otolemur garnettii (Bushbaby).</title>
        <authorList>
            <consortium name="The Broad Institute Genome Sequencing Platform"/>
            <person name="Di Palma F."/>
            <person name="Johnson J."/>
            <person name="Lander E.S."/>
            <person name="Lindblad-Toh K."/>
            <person name="Jaffe D.B."/>
            <person name="Gnerre S."/>
            <person name="MacCallum I."/>
            <person name="Przybylski D."/>
            <person name="Ribeiro F.J."/>
            <person name="Burton J.N."/>
            <person name="Walker B.J."/>
            <person name="Sharpe T."/>
            <person name="Hall G."/>
        </authorList>
    </citation>
    <scope>NUCLEOTIDE SEQUENCE [LARGE SCALE GENOMIC DNA]</scope>
</reference>
<dbReference type="OMA" id="SCQTCAN"/>
<evidence type="ECO:0000256" key="8">
    <source>
        <dbReference type="ARBA" id="ARBA00022692"/>
    </source>
</evidence>
<evidence type="ECO:0000256" key="11">
    <source>
        <dbReference type="ARBA" id="ARBA00022968"/>
    </source>
</evidence>
<dbReference type="SUPFAM" id="SSF52309">
    <property type="entry name" value="N-(deoxy)ribosyltransferase-like"/>
    <property type="match status" value="1"/>
</dbReference>
<dbReference type="STRING" id="30611.ENSOGAP00000006138"/>
<keyword evidence="16" id="KW-0325">Glycoprotein</keyword>
<evidence type="ECO:0000256" key="13">
    <source>
        <dbReference type="ARBA" id="ARBA00023027"/>
    </source>
</evidence>
<accession>H0WV24</accession>
<evidence type="ECO:0000256" key="22">
    <source>
        <dbReference type="ARBA" id="ARBA00049238"/>
    </source>
</evidence>
<dbReference type="GO" id="GO:0009410">
    <property type="term" value="P:response to xenobiotic stimulus"/>
    <property type="evidence" value="ECO:0007669"/>
    <property type="project" value="Ensembl"/>
</dbReference>
<dbReference type="EMBL" id="AAQR03176433">
    <property type="status" value="NOT_ANNOTATED_CDS"/>
    <property type="molecule type" value="Genomic_DNA"/>
</dbReference>
<dbReference type="GeneTree" id="ENSGT00390000017291"/>
<dbReference type="FunCoup" id="H0WV24">
    <property type="interactions" value="670"/>
</dbReference>
<keyword evidence="13" id="KW-0520">NAD</keyword>
<evidence type="ECO:0000256" key="21">
    <source>
        <dbReference type="ARBA" id="ARBA00031840"/>
    </source>
</evidence>
<evidence type="ECO:0000256" key="20">
    <source>
        <dbReference type="ARBA" id="ARBA00031355"/>
    </source>
</evidence>
<dbReference type="eggNOG" id="ENOG502S1HV">
    <property type="taxonomic scope" value="Eukaryota"/>
</dbReference>
<keyword evidence="11" id="KW-0735">Signal-anchor</keyword>
<evidence type="ECO:0000256" key="4">
    <source>
        <dbReference type="ARBA" id="ARBA00011982"/>
    </source>
</evidence>
<evidence type="ECO:0000256" key="19">
    <source>
        <dbReference type="ARBA" id="ARBA00030418"/>
    </source>
</evidence>
<feature type="transmembrane region" description="Helical" evidence="23">
    <location>
        <begin position="24"/>
        <end position="47"/>
    </location>
</feature>
<dbReference type="EC" id="3.2.2.6" evidence="4"/>
<keyword evidence="25" id="KW-1185">Reference proteome</keyword>
<evidence type="ECO:0000256" key="2">
    <source>
        <dbReference type="ARBA" id="ARBA00005406"/>
    </source>
</evidence>
<dbReference type="GO" id="GO:0042802">
    <property type="term" value="F:identical protein binding"/>
    <property type="evidence" value="ECO:0007669"/>
    <property type="project" value="Ensembl"/>
</dbReference>
<proteinExistence type="inferred from homology"/>
<dbReference type="PANTHER" id="PTHR10912:SF5">
    <property type="entry name" value="ADP-RIBOSYL CYCLASE_CYCLIC ADP-RIBOSE HYDROLASE 1"/>
    <property type="match status" value="1"/>
</dbReference>
<comment type="catalytic activity">
    <reaction evidence="22">
        <text>NAD(+) + H2O = ADP-D-ribose + nicotinamide + H(+)</text>
        <dbReference type="Rhea" id="RHEA:16301"/>
        <dbReference type="ChEBI" id="CHEBI:15377"/>
        <dbReference type="ChEBI" id="CHEBI:15378"/>
        <dbReference type="ChEBI" id="CHEBI:17154"/>
        <dbReference type="ChEBI" id="CHEBI:57540"/>
        <dbReference type="ChEBI" id="CHEBI:57967"/>
        <dbReference type="EC" id="3.2.2.6"/>
    </reaction>
</comment>
<protein>
    <recommendedName>
        <fullName evidence="6">ADP-ribosyl cyclase/cyclic ADP-ribose hydrolase 1</fullName>
        <ecNumber evidence="5">2.4.99.20</ecNumber>
        <ecNumber evidence="4">3.2.2.6</ecNumber>
    </recommendedName>
    <alternativeName>
        <fullName evidence="21">2'-phospho-ADP-ribosyl cyclase</fullName>
    </alternativeName>
    <alternativeName>
        <fullName evidence="19">2'-phospho-ADP-ribosyl cyclase/2'-phospho-cyclic-ADP-ribose transferase</fullName>
    </alternativeName>
    <alternativeName>
        <fullName evidence="17">2'-phospho-cyclic-ADP-ribose transferase</fullName>
    </alternativeName>
    <alternativeName>
        <fullName evidence="20">ADP-ribosyl cyclase 1</fullName>
    </alternativeName>
    <alternativeName>
        <fullName evidence="18">Cyclic ADP-ribose hydrolase 1</fullName>
    </alternativeName>
</protein>
<comment type="subcellular location">
    <subcellularLocation>
        <location evidence="1">Membrane</location>
        <topology evidence="1">Single-pass type II membrane protein</topology>
    </subcellularLocation>
</comment>
<dbReference type="GO" id="GO:0045893">
    <property type="term" value="P:positive regulation of DNA-templated transcription"/>
    <property type="evidence" value="ECO:0007669"/>
    <property type="project" value="Ensembl"/>
</dbReference>
<dbReference type="HOGENOM" id="CLU_067834_0_1_1"/>
<name>H0WV24_OTOGA</name>
<evidence type="ECO:0000256" key="10">
    <source>
        <dbReference type="ARBA" id="ARBA00022857"/>
    </source>
</evidence>
<keyword evidence="10" id="KW-0521">NADP</keyword>
<keyword evidence="12 23" id="KW-1133">Transmembrane helix</keyword>
<evidence type="ECO:0000256" key="15">
    <source>
        <dbReference type="ARBA" id="ARBA00023157"/>
    </source>
</evidence>
<dbReference type="GO" id="GO:0045892">
    <property type="term" value="P:negative regulation of DNA-templated transcription"/>
    <property type="evidence" value="ECO:0007669"/>
    <property type="project" value="Ensembl"/>
</dbReference>